<evidence type="ECO:0000313" key="2">
    <source>
        <dbReference type="Proteomes" id="UP001141327"/>
    </source>
</evidence>
<dbReference type="SUPFAM" id="SSF52540">
    <property type="entry name" value="P-loop containing nucleoside triphosphate hydrolases"/>
    <property type="match status" value="1"/>
</dbReference>
<dbReference type="InterPro" id="IPR027417">
    <property type="entry name" value="P-loop_NTPase"/>
</dbReference>
<sequence>MEHKGDVTGAPWHWSGLPPHSRPKWESISTDVGRTVILRGPPYSGKSQALKILAAALQMKWPDQRVYYFREEPSLPRSFPDHSIVIVDQVQPSHINAIRTLVQGAGLRLVASTCANIDLGAHSRQESCESAEFDPDVGPTAFSYYLHALGAPLAEPNCDKPLPIRRGPPAPRDLPIPREIASPAYPGAQILIDFLLADMLDALKMAGSRLLDRLHGMFSRGSSEMIKVACAPLGQVDLWWFKRDSETTLRIISPLHRSVLQFAYNKEEKKKNNPTLVGIELTSKTRNLMFDWVITFAPFVRMTG</sequence>
<dbReference type="Proteomes" id="UP001141327">
    <property type="component" value="Unassembled WGS sequence"/>
</dbReference>
<gene>
    <name evidence="1" type="ORF">PAPYR_10004</name>
</gene>
<name>A0ABQ8UBU3_9EUKA</name>
<reference evidence="1" key="1">
    <citation type="journal article" date="2022" name="bioRxiv">
        <title>Genomics of Preaxostyla Flagellates Illuminates Evolutionary Transitions and the Path Towards Mitochondrial Loss.</title>
        <authorList>
            <person name="Novak L.V.F."/>
            <person name="Treitli S.C."/>
            <person name="Pyrih J."/>
            <person name="Halakuc P."/>
            <person name="Pipaliya S.V."/>
            <person name="Vacek V."/>
            <person name="Brzon O."/>
            <person name="Soukal P."/>
            <person name="Eme L."/>
            <person name="Dacks J.B."/>
            <person name="Karnkowska A."/>
            <person name="Elias M."/>
            <person name="Hampl V."/>
        </authorList>
    </citation>
    <scope>NUCLEOTIDE SEQUENCE</scope>
    <source>
        <strain evidence="1">RCP-MX</strain>
    </source>
</reference>
<evidence type="ECO:0000313" key="1">
    <source>
        <dbReference type="EMBL" id="KAJ4455102.1"/>
    </source>
</evidence>
<protein>
    <submittedName>
        <fullName evidence="1">Uncharacterized protein</fullName>
    </submittedName>
</protein>
<proteinExistence type="predicted"/>
<comment type="caution">
    <text evidence="1">The sequence shown here is derived from an EMBL/GenBank/DDBJ whole genome shotgun (WGS) entry which is preliminary data.</text>
</comment>
<organism evidence="1 2">
    <name type="scientific">Paratrimastix pyriformis</name>
    <dbReference type="NCBI Taxonomy" id="342808"/>
    <lineage>
        <taxon>Eukaryota</taxon>
        <taxon>Metamonada</taxon>
        <taxon>Preaxostyla</taxon>
        <taxon>Paratrimastigidae</taxon>
        <taxon>Paratrimastix</taxon>
    </lineage>
</organism>
<keyword evidence="2" id="KW-1185">Reference proteome</keyword>
<accession>A0ABQ8UBU3</accession>
<dbReference type="EMBL" id="JAPMOS010000119">
    <property type="protein sequence ID" value="KAJ4455102.1"/>
    <property type="molecule type" value="Genomic_DNA"/>
</dbReference>